<reference evidence="3 4" key="1">
    <citation type="journal article" date="2019" name="G3 (Bethesda)">
        <title>Sequencing of a Wild Apple (Malus baccata) Genome Unravels the Differences Between Cultivated and Wild Apple Species Regarding Disease Resistance and Cold Tolerance.</title>
        <authorList>
            <person name="Chen X."/>
        </authorList>
    </citation>
    <scope>NUCLEOTIDE SEQUENCE [LARGE SCALE GENOMIC DNA]</scope>
    <source>
        <strain evidence="4">cv. Shandingzi</strain>
        <tissue evidence="3">Leaves</tissue>
    </source>
</reference>
<keyword evidence="2" id="KW-0479">Metal-binding</keyword>
<dbReference type="EMBL" id="VIEB01001883">
    <property type="protein sequence ID" value="TQD70265.1"/>
    <property type="molecule type" value="Genomic_DNA"/>
</dbReference>
<accession>A0A540K7Q2</accession>
<gene>
    <name evidence="3" type="ORF">C1H46_044200</name>
</gene>
<dbReference type="GO" id="GO:0005509">
    <property type="term" value="F:calcium ion binding"/>
    <property type="evidence" value="ECO:0007669"/>
    <property type="project" value="UniProtKB-UniRule"/>
</dbReference>
<sequence>MANIERPGLQIRDLLFRINYSAYSFTTSSSSLKIGEMLCVFCRPLIGLVKVFIFSLPGCFDRHYQPHRLSFTHDGVVRLAATSPYWIMFLALSLPISVKEVEALRGLFKLGSSILDDGLLHKEDLRLALFKTPAGENLFLDRVSSLTIS</sequence>
<comment type="subcellular location">
    <subcellularLocation>
        <location evidence="2">Membrane</location>
    </subcellularLocation>
</comment>
<keyword evidence="1 2" id="KW-0677">Repeat</keyword>
<dbReference type="AlphaFoldDB" id="A0A540K7Q2"/>
<keyword evidence="2" id="KW-0472">Membrane</keyword>
<organism evidence="3 4">
    <name type="scientific">Malus baccata</name>
    <name type="common">Siberian crab apple</name>
    <name type="synonym">Pyrus baccata</name>
    <dbReference type="NCBI Taxonomy" id="106549"/>
    <lineage>
        <taxon>Eukaryota</taxon>
        <taxon>Viridiplantae</taxon>
        <taxon>Streptophyta</taxon>
        <taxon>Embryophyta</taxon>
        <taxon>Tracheophyta</taxon>
        <taxon>Spermatophyta</taxon>
        <taxon>Magnoliopsida</taxon>
        <taxon>eudicotyledons</taxon>
        <taxon>Gunneridae</taxon>
        <taxon>Pentapetalae</taxon>
        <taxon>rosids</taxon>
        <taxon>fabids</taxon>
        <taxon>Rosales</taxon>
        <taxon>Rosaceae</taxon>
        <taxon>Amygdaloideae</taxon>
        <taxon>Maleae</taxon>
        <taxon>Malus</taxon>
    </lineage>
</organism>
<dbReference type="PANTHER" id="PTHR23056:SF98">
    <property type="entry name" value="CALCINEURIN B-LIKE PROTEIN"/>
    <property type="match status" value="1"/>
</dbReference>
<comment type="similarity">
    <text evidence="2">Belongs to the calcineurin regulatory subunit family.</text>
</comment>
<evidence type="ECO:0000313" key="4">
    <source>
        <dbReference type="Proteomes" id="UP000315295"/>
    </source>
</evidence>
<comment type="subunit">
    <text evidence="2">Homodimer. Interacts with CIPK.</text>
</comment>
<dbReference type="PANTHER" id="PTHR23056">
    <property type="entry name" value="CALCINEURIN B"/>
    <property type="match status" value="1"/>
</dbReference>
<evidence type="ECO:0000256" key="1">
    <source>
        <dbReference type="ARBA" id="ARBA00022737"/>
    </source>
</evidence>
<keyword evidence="2" id="KW-0106">Calcium</keyword>
<keyword evidence="4" id="KW-1185">Reference proteome</keyword>
<dbReference type="GO" id="GO:0019722">
    <property type="term" value="P:calcium-mediated signaling"/>
    <property type="evidence" value="ECO:0007669"/>
    <property type="project" value="UniProtKB-UniRule"/>
</dbReference>
<proteinExistence type="inferred from homology"/>
<dbReference type="GO" id="GO:0019900">
    <property type="term" value="F:kinase binding"/>
    <property type="evidence" value="ECO:0007669"/>
    <property type="project" value="UniProtKB-UniRule"/>
</dbReference>
<protein>
    <recommendedName>
        <fullName evidence="2">Calcineurin B-like protein</fullName>
    </recommendedName>
</protein>
<evidence type="ECO:0000313" key="3">
    <source>
        <dbReference type="EMBL" id="TQD70265.1"/>
    </source>
</evidence>
<comment type="function">
    <text evidence="2">Acts as a calcium sensor. CBL proteins interact with CIPK serine-threonine protein kinases. Binding of a CBL protein to the regulatory NAF domain of a CIPK protein lead to the activation of the kinase in a calcium-dependent manner.</text>
</comment>
<name>A0A540K7Q2_MALBA</name>
<dbReference type="Proteomes" id="UP000315295">
    <property type="component" value="Unassembled WGS sequence"/>
</dbReference>
<dbReference type="STRING" id="106549.A0A540K7Q2"/>
<evidence type="ECO:0000256" key="2">
    <source>
        <dbReference type="RuleBase" id="RU369080"/>
    </source>
</evidence>
<dbReference type="GO" id="GO:0016020">
    <property type="term" value="C:membrane"/>
    <property type="evidence" value="ECO:0007669"/>
    <property type="project" value="UniProtKB-SubCell"/>
</dbReference>
<dbReference type="InterPro" id="IPR045198">
    <property type="entry name" value="CNBL1-10"/>
</dbReference>
<comment type="caution">
    <text evidence="3">The sequence shown here is derived from an EMBL/GenBank/DDBJ whole genome shotgun (WGS) entry which is preliminary data.</text>
</comment>